<dbReference type="PANTHER" id="PTHR11601">
    <property type="entry name" value="CYSTEINE DESULFURYLASE FAMILY MEMBER"/>
    <property type="match status" value="1"/>
</dbReference>
<keyword evidence="7" id="KW-0408">Iron</keyword>
<dbReference type="PROSITE" id="PS00595">
    <property type="entry name" value="AA_TRANSFER_CLASS_5"/>
    <property type="match status" value="1"/>
</dbReference>
<evidence type="ECO:0000256" key="1">
    <source>
        <dbReference type="ARBA" id="ARBA00001933"/>
    </source>
</evidence>
<organism evidence="12 13">
    <name type="scientific">Pedobacter steynii</name>
    <dbReference type="NCBI Taxonomy" id="430522"/>
    <lineage>
        <taxon>Bacteria</taxon>
        <taxon>Pseudomonadati</taxon>
        <taxon>Bacteroidota</taxon>
        <taxon>Sphingobacteriia</taxon>
        <taxon>Sphingobacteriales</taxon>
        <taxon>Sphingobacteriaceae</taxon>
        <taxon>Pedobacter</taxon>
    </lineage>
</organism>
<dbReference type="GO" id="GO:0046872">
    <property type="term" value="F:metal ion binding"/>
    <property type="evidence" value="ECO:0007669"/>
    <property type="project" value="UniProtKB-KW"/>
</dbReference>
<dbReference type="InterPro" id="IPR015422">
    <property type="entry name" value="PyrdxlP-dep_Trfase_small"/>
</dbReference>
<evidence type="ECO:0000256" key="4">
    <source>
        <dbReference type="ARBA" id="ARBA00022679"/>
    </source>
</evidence>
<dbReference type="Gene3D" id="1.10.260.50">
    <property type="match status" value="1"/>
</dbReference>
<dbReference type="GO" id="GO:0051536">
    <property type="term" value="F:iron-sulfur cluster binding"/>
    <property type="evidence" value="ECO:0007669"/>
    <property type="project" value="UniProtKB-KW"/>
</dbReference>
<keyword evidence="8" id="KW-0411">Iron-sulfur</keyword>
<name>A0A1H0M2Y5_9SPHI</name>
<gene>
    <name evidence="12" type="ORF">SAMN05421820_12024</name>
</gene>
<keyword evidence="6" id="KW-0663">Pyridoxal phosphate</keyword>
<dbReference type="Gene3D" id="3.40.640.10">
    <property type="entry name" value="Type I PLP-dependent aspartate aminotransferase-like (Major domain)"/>
    <property type="match status" value="1"/>
</dbReference>
<dbReference type="PIRSF" id="PIRSF005572">
    <property type="entry name" value="NifS"/>
    <property type="match status" value="1"/>
</dbReference>
<dbReference type="EMBL" id="FNGY01000020">
    <property type="protein sequence ID" value="SDO74651.1"/>
    <property type="molecule type" value="Genomic_DNA"/>
</dbReference>
<dbReference type="RefSeq" id="WP_074613065.1">
    <property type="nucleotide sequence ID" value="NZ_FNGY01000020.1"/>
</dbReference>
<dbReference type="EC" id="2.8.1.7" evidence="3"/>
<evidence type="ECO:0000256" key="6">
    <source>
        <dbReference type="ARBA" id="ARBA00022898"/>
    </source>
</evidence>
<evidence type="ECO:0000256" key="10">
    <source>
        <dbReference type="RuleBase" id="RU004504"/>
    </source>
</evidence>
<dbReference type="STRING" id="430522.BFS30_15985"/>
<dbReference type="InterPro" id="IPR000192">
    <property type="entry name" value="Aminotrans_V_dom"/>
</dbReference>
<dbReference type="Proteomes" id="UP000183200">
    <property type="component" value="Unassembled WGS sequence"/>
</dbReference>
<evidence type="ECO:0000256" key="8">
    <source>
        <dbReference type="ARBA" id="ARBA00023014"/>
    </source>
</evidence>
<evidence type="ECO:0000259" key="11">
    <source>
        <dbReference type="Pfam" id="PF00266"/>
    </source>
</evidence>
<protein>
    <recommendedName>
        <fullName evidence="3">cysteine desulfurase</fullName>
        <ecNumber evidence="3">2.8.1.7</ecNumber>
    </recommendedName>
</protein>
<feature type="domain" description="Aminotransferase class V" evidence="11">
    <location>
        <begin position="3"/>
        <end position="366"/>
    </location>
</feature>
<comment type="catalytic activity">
    <reaction evidence="9">
        <text>(sulfur carrier)-H + L-cysteine = (sulfur carrier)-SH + L-alanine</text>
        <dbReference type="Rhea" id="RHEA:43892"/>
        <dbReference type="Rhea" id="RHEA-COMP:14737"/>
        <dbReference type="Rhea" id="RHEA-COMP:14739"/>
        <dbReference type="ChEBI" id="CHEBI:29917"/>
        <dbReference type="ChEBI" id="CHEBI:35235"/>
        <dbReference type="ChEBI" id="CHEBI:57972"/>
        <dbReference type="ChEBI" id="CHEBI:64428"/>
        <dbReference type="EC" id="2.8.1.7"/>
    </reaction>
</comment>
<evidence type="ECO:0000256" key="7">
    <source>
        <dbReference type="ARBA" id="ARBA00023004"/>
    </source>
</evidence>
<keyword evidence="13" id="KW-1185">Reference proteome</keyword>
<comment type="similarity">
    <text evidence="2">Belongs to the class-V pyridoxal-phosphate-dependent aminotransferase family. NifS/IscS subfamily.</text>
</comment>
<evidence type="ECO:0000256" key="9">
    <source>
        <dbReference type="ARBA" id="ARBA00050776"/>
    </source>
</evidence>
<evidence type="ECO:0000256" key="3">
    <source>
        <dbReference type="ARBA" id="ARBA00012239"/>
    </source>
</evidence>
<dbReference type="AlphaFoldDB" id="A0A1H0M2Y5"/>
<evidence type="ECO:0000256" key="5">
    <source>
        <dbReference type="ARBA" id="ARBA00022723"/>
    </source>
</evidence>
<evidence type="ECO:0000313" key="12">
    <source>
        <dbReference type="EMBL" id="SDO74651.1"/>
    </source>
</evidence>
<dbReference type="InterPro" id="IPR015421">
    <property type="entry name" value="PyrdxlP-dep_Trfase_major"/>
</dbReference>
<evidence type="ECO:0000313" key="13">
    <source>
        <dbReference type="Proteomes" id="UP000183200"/>
    </source>
</evidence>
<dbReference type="PANTHER" id="PTHR11601:SF34">
    <property type="entry name" value="CYSTEINE DESULFURASE"/>
    <property type="match status" value="1"/>
</dbReference>
<dbReference type="Pfam" id="PF00266">
    <property type="entry name" value="Aminotran_5"/>
    <property type="match status" value="1"/>
</dbReference>
<comment type="cofactor">
    <cofactor evidence="1 10">
        <name>pyridoxal 5'-phosphate</name>
        <dbReference type="ChEBI" id="CHEBI:597326"/>
    </cofactor>
</comment>
<accession>A0A1H0M2Y5</accession>
<evidence type="ECO:0000256" key="2">
    <source>
        <dbReference type="ARBA" id="ARBA00006490"/>
    </source>
</evidence>
<keyword evidence="5" id="KW-0479">Metal-binding</keyword>
<dbReference type="SUPFAM" id="SSF53383">
    <property type="entry name" value="PLP-dependent transferases"/>
    <property type="match status" value="1"/>
</dbReference>
<dbReference type="OrthoDB" id="9804366at2"/>
<keyword evidence="4" id="KW-0808">Transferase</keyword>
<dbReference type="InterPro" id="IPR016454">
    <property type="entry name" value="Cysteine_dSase"/>
</dbReference>
<reference evidence="13" key="1">
    <citation type="submission" date="2016-10" db="EMBL/GenBank/DDBJ databases">
        <authorList>
            <person name="Varghese N."/>
            <person name="Submissions S."/>
        </authorList>
    </citation>
    <scope>NUCLEOTIDE SEQUENCE [LARGE SCALE GENOMIC DNA]</scope>
    <source>
        <strain evidence="13">DSM 19110</strain>
    </source>
</reference>
<dbReference type="InterPro" id="IPR015424">
    <property type="entry name" value="PyrdxlP-dep_Trfase"/>
</dbReference>
<dbReference type="Gene3D" id="3.90.1150.10">
    <property type="entry name" value="Aspartate Aminotransferase, domain 1"/>
    <property type="match status" value="1"/>
</dbReference>
<sequence length="388" mass="42730">MRIYLDNAATTPLNREVFLAMEPYLFENFGNPSSSHFHGREARVAIEQSRGIIADLLNATPGHIVFTSGGSEADNTAIISGIRAHKIRLAITTPFEHHAVLHTLKALEKNGEIRIVYLKHDERGNISLSHLEQLLAASEQAFVSVMHGNNEIGNLNDIESIAAVCRKYRAVFHSDTVQSMGQYRYDTQSLNVDFLVGSAHKFHGPKGVGFLYRNTALKLQPLINGGAQEYKQRAGTENVTGIVGLAKALEIAYRNQSANQKHLVKLKERMIFKLTDKIQGISFNGNSAQHHGTLNSVLSVSLPDLKSGISPLHYLDQHQISASGGSACNSHSGAGSHVLAALGYDFSRPTLRFSFSRYNTEEEIDYAVEKLASLYVKESLLERAEAYS</sequence>
<dbReference type="InterPro" id="IPR020578">
    <property type="entry name" value="Aminotrans_V_PyrdxlP_BS"/>
</dbReference>
<dbReference type="GO" id="GO:0031071">
    <property type="term" value="F:cysteine desulfurase activity"/>
    <property type="evidence" value="ECO:0007669"/>
    <property type="project" value="UniProtKB-EC"/>
</dbReference>
<proteinExistence type="inferred from homology"/>